<evidence type="ECO:0000313" key="2">
    <source>
        <dbReference type="EMBL" id="TTP11316.1"/>
    </source>
</evidence>
<evidence type="ECO:0000313" key="3">
    <source>
        <dbReference type="Proteomes" id="UP000319801"/>
    </source>
</evidence>
<accession>A0A556VU79</accession>
<sequence length="156" mass="18097">MVQWKMGDGPVEDERWFQWKMRDGPVEDGDGPVEMRDGPVEDERCKHLSHDQQSLKTGLELPEHRVRVSDSVTGVKFQRDSVSEGIMASVYESVSGDKRDLSLTLLDPHRSPKCSCRRAESFWVPEFRAESFWVPDFRAESFWVPEFRAESCSFRI</sequence>
<dbReference type="EMBL" id="VCAZ01000257">
    <property type="protein sequence ID" value="TTP11316.1"/>
    <property type="molecule type" value="Genomic_DNA"/>
</dbReference>
<feature type="region of interest" description="Disordered" evidence="1">
    <location>
        <begin position="15"/>
        <end position="39"/>
    </location>
</feature>
<dbReference type="AlphaFoldDB" id="A0A556VU79"/>
<gene>
    <name evidence="2" type="ORF">Baya_16010</name>
</gene>
<name>A0A556VU79_BAGYA</name>
<feature type="compositionally biased region" description="Basic and acidic residues" evidence="1">
    <location>
        <begin position="15"/>
        <end position="25"/>
    </location>
</feature>
<comment type="caution">
    <text evidence="2">The sequence shown here is derived from an EMBL/GenBank/DDBJ whole genome shotgun (WGS) entry which is preliminary data.</text>
</comment>
<protein>
    <submittedName>
        <fullName evidence="2">Uncharacterized protein</fullName>
    </submittedName>
</protein>
<proteinExistence type="predicted"/>
<dbReference type="Proteomes" id="UP000319801">
    <property type="component" value="Unassembled WGS sequence"/>
</dbReference>
<organism evidence="2 3">
    <name type="scientific">Bagarius yarrelli</name>
    <name type="common">Goonch</name>
    <name type="synonym">Bagrus yarrelli</name>
    <dbReference type="NCBI Taxonomy" id="175774"/>
    <lineage>
        <taxon>Eukaryota</taxon>
        <taxon>Metazoa</taxon>
        <taxon>Chordata</taxon>
        <taxon>Craniata</taxon>
        <taxon>Vertebrata</taxon>
        <taxon>Euteleostomi</taxon>
        <taxon>Actinopterygii</taxon>
        <taxon>Neopterygii</taxon>
        <taxon>Teleostei</taxon>
        <taxon>Ostariophysi</taxon>
        <taxon>Siluriformes</taxon>
        <taxon>Sisoridae</taxon>
        <taxon>Sisorinae</taxon>
        <taxon>Bagarius</taxon>
    </lineage>
</organism>
<reference evidence="2 3" key="1">
    <citation type="journal article" date="2019" name="Genome Biol. Evol.">
        <title>Whole-Genome Sequencing of the Giant Devil Catfish, Bagarius yarrelli.</title>
        <authorList>
            <person name="Jiang W."/>
            <person name="Lv Y."/>
            <person name="Cheng L."/>
            <person name="Yang K."/>
            <person name="Chao B."/>
            <person name="Wang X."/>
            <person name="Li Y."/>
            <person name="Pan X."/>
            <person name="You X."/>
            <person name="Zhang Y."/>
            <person name="Yang J."/>
            <person name="Li J."/>
            <person name="Zhang X."/>
            <person name="Liu S."/>
            <person name="Sun C."/>
            <person name="Yang J."/>
            <person name="Shi Q."/>
        </authorList>
    </citation>
    <scope>NUCLEOTIDE SEQUENCE [LARGE SCALE GENOMIC DNA]</scope>
    <source>
        <strain evidence="2">JWS20170419001</strain>
        <tissue evidence="2">Muscle</tissue>
    </source>
</reference>
<evidence type="ECO:0000256" key="1">
    <source>
        <dbReference type="SAM" id="MobiDB-lite"/>
    </source>
</evidence>
<keyword evidence="3" id="KW-1185">Reference proteome</keyword>